<sequence length="344" mass="38290">MESFRFANPEYLYLLLVIPAFAIIFWLARRGRRRAIRKFGNPELLAGLMPNVSNGRPVVKFWIWMLALAFIIVGVARPQFGSKLKTVKRKGIEIMIALDVSNSMLAQDIKPDRLDRAKRAIAKLTDRLNQDKIGLIVFAGQAYIQLPITTDYASAKLFLNSVNTNMVPVQGTAIGAAINLAARSFSPNFEGNKTIIVITDGENHEDNPVAAAKAAYEKGITVNTIGMGLPEGAPIPVTLPNGEQGYRKDSQGNTIITKLDQKMLTEIADAGGGTYIRANNAQIGLNTLFDELNKLQKAEIESRVYSDYEDQYGYFLIMALALILIDFLVLDRKNRWLKNYSLFK</sequence>
<keyword evidence="1" id="KW-1003">Cell membrane</keyword>
<feature type="transmembrane region" description="Helical" evidence="5">
    <location>
        <begin position="12"/>
        <end position="28"/>
    </location>
</feature>
<protein>
    <submittedName>
        <fullName evidence="8">Ca-activated chloride channel family protein</fullName>
    </submittedName>
    <submittedName>
        <fullName evidence="7">Membrane protein</fullName>
    </submittedName>
</protein>
<dbReference type="InterPro" id="IPR050768">
    <property type="entry name" value="UPF0353/GerABKA_families"/>
</dbReference>
<dbReference type="Pfam" id="PF07584">
    <property type="entry name" value="BatA"/>
    <property type="match status" value="1"/>
</dbReference>
<dbReference type="EMBL" id="PYGC01000003">
    <property type="protein sequence ID" value="PSK83840.1"/>
    <property type="molecule type" value="Genomic_DNA"/>
</dbReference>
<feature type="domain" description="VWFA" evidence="6">
    <location>
        <begin position="93"/>
        <end position="292"/>
    </location>
</feature>
<organism evidence="8 9">
    <name type="scientific">Prolixibacter denitrificans</name>
    <dbReference type="NCBI Taxonomy" id="1541063"/>
    <lineage>
        <taxon>Bacteria</taxon>
        <taxon>Pseudomonadati</taxon>
        <taxon>Bacteroidota</taxon>
        <taxon>Bacteroidia</taxon>
        <taxon>Marinilabiliales</taxon>
        <taxon>Prolixibacteraceae</taxon>
        <taxon>Prolixibacter</taxon>
    </lineage>
</organism>
<proteinExistence type="predicted"/>
<feature type="transmembrane region" description="Helical" evidence="5">
    <location>
        <begin position="312"/>
        <end position="330"/>
    </location>
</feature>
<accession>A0A2P8CFS4</accession>
<dbReference type="Gene3D" id="3.40.50.410">
    <property type="entry name" value="von Willebrand factor, type A domain"/>
    <property type="match status" value="1"/>
</dbReference>
<evidence type="ECO:0000256" key="4">
    <source>
        <dbReference type="ARBA" id="ARBA00023136"/>
    </source>
</evidence>
<evidence type="ECO:0000313" key="9">
    <source>
        <dbReference type="Proteomes" id="UP000240621"/>
    </source>
</evidence>
<dbReference type="InterPro" id="IPR002035">
    <property type="entry name" value="VWF_A"/>
</dbReference>
<dbReference type="InterPro" id="IPR036465">
    <property type="entry name" value="vWFA_dom_sf"/>
</dbReference>
<dbReference type="AlphaFoldDB" id="A0A2P8CFS4"/>
<dbReference type="Proteomes" id="UP000240621">
    <property type="component" value="Unassembled WGS sequence"/>
</dbReference>
<dbReference type="EMBL" id="BLAU01000001">
    <property type="protein sequence ID" value="GET23381.1"/>
    <property type="molecule type" value="Genomic_DNA"/>
</dbReference>
<dbReference type="RefSeq" id="WP_106541668.1">
    <property type="nucleotide sequence ID" value="NZ_BLAU01000001.1"/>
</dbReference>
<evidence type="ECO:0000256" key="3">
    <source>
        <dbReference type="ARBA" id="ARBA00022989"/>
    </source>
</evidence>
<evidence type="ECO:0000256" key="2">
    <source>
        <dbReference type="ARBA" id="ARBA00022692"/>
    </source>
</evidence>
<dbReference type="Pfam" id="PF13519">
    <property type="entry name" value="VWA_2"/>
    <property type="match status" value="1"/>
</dbReference>
<dbReference type="SMART" id="SM00327">
    <property type="entry name" value="VWA"/>
    <property type="match status" value="1"/>
</dbReference>
<keyword evidence="4 5" id="KW-0472">Membrane</keyword>
<gene>
    <name evidence="8" type="ORF">CLV93_103256</name>
    <name evidence="7" type="ORF">JCM18694_36270</name>
</gene>
<keyword evidence="2 5" id="KW-0812">Transmembrane</keyword>
<name>A0A2P8CFS4_9BACT</name>
<reference evidence="7 10" key="2">
    <citation type="submission" date="2019-10" db="EMBL/GenBank/DDBJ databases">
        <title>Prolixibacter strains distinguished by the presence of nitrate reductase genes were adept at nitrate-dependent anaerobic corrosion of metallic iron and carbon steel.</title>
        <authorList>
            <person name="Iino T."/>
            <person name="Shono N."/>
            <person name="Ito K."/>
            <person name="Nakamura R."/>
            <person name="Sueoka K."/>
            <person name="Harayama S."/>
            <person name="Ohkuma M."/>
        </authorList>
    </citation>
    <scope>NUCLEOTIDE SEQUENCE [LARGE SCALE GENOMIC DNA]</scope>
    <source>
        <strain evidence="7 10">MIC1-1</strain>
    </source>
</reference>
<evidence type="ECO:0000259" key="6">
    <source>
        <dbReference type="PROSITE" id="PS50234"/>
    </source>
</evidence>
<dbReference type="InterPro" id="IPR024163">
    <property type="entry name" value="Aerotolerance_reg_N"/>
</dbReference>
<dbReference type="Proteomes" id="UP000396862">
    <property type="component" value="Unassembled WGS sequence"/>
</dbReference>
<evidence type="ECO:0000313" key="8">
    <source>
        <dbReference type="EMBL" id="PSK83840.1"/>
    </source>
</evidence>
<dbReference type="SUPFAM" id="SSF53300">
    <property type="entry name" value="vWA-like"/>
    <property type="match status" value="1"/>
</dbReference>
<comment type="caution">
    <text evidence="8">The sequence shown here is derived from an EMBL/GenBank/DDBJ whole genome shotgun (WGS) entry which is preliminary data.</text>
</comment>
<dbReference type="OrthoDB" id="6206554at2"/>
<dbReference type="PANTHER" id="PTHR22550:SF5">
    <property type="entry name" value="LEUCINE ZIPPER PROTEIN 4"/>
    <property type="match status" value="1"/>
</dbReference>
<evidence type="ECO:0000256" key="5">
    <source>
        <dbReference type="SAM" id="Phobius"/>
    </source>
</evidence>
<keyword evidence="3 5" id="KW-1133">Transmembrane helix</keyword>
<keyword evidence="10" id="KW-1185">Reference proteome</keyword>
<dbReference type="PROSITE" id="PS50234">
    <property type="entry name" value="VWFA"/>
    <property type="match status" value="1"/>
</dbReference>
<dbReference type="PANTHER" id="PTHR22550">
    <property type="entry name" value="SPORE GERMINATION PROTEIN"/>
    <property type="match status" value="1"/>
</dbReference>
<evidence type="ECO:0000313" key="10">
    <source>
        <dbReference type="Proteomes" id="UP000396862"/>
    </source>
</evidence>
<feature type="transmembrane region" description="Helical" evidence="5">
    <location>
        <begin position="61"/>
        <end position="80"/>
    </location>
</feature>
<evidence type="ECO:0000313" key="7">
    <source>
        <dbReference type="EMBL" id="GET23381.1"/>
    </source>
</evidence>
<evidence type="ECO:0000256" key="1">
    <source>
        <dbReference type="ARBA" id="ARBA00022475"/>
    </source>
</evidence>
<reference evidence="8 9" key="1">
    <citation type="submission" date="2018-03" db="EMBL/GenBank/DDBJ databases">
        <title>Genomic Encyclopedia of Archaeal and Bacterial Type Strains, Phase II (KMG-II): from individual species to whole genera.</title>
        <authorList>
            <person name="Goeker M."/>
        </authorList>
    </citation>
    <scope>NUCLEOTIDE SEQUENCE [LARGE SCALE GENOMIC DNA]</scope>
    <source>
        <strain evidence="8 9">DSM 27267</strain>
    </source>
</reference>